<feature type="compositionally biased region" description="Low complexity" evidence="1">
    <location>
        <begin position="104"/>
        <end position="127"/>
    </location>
</feature>
<feature type="compositionally biased region" description="Low complexity" evidence="1">
    <location>
        <begin position="79"/>
        <end position="88"/>
    </location>
</feature>
<feature type="transmembrane region" description="Helical" evidence="2">
    <location>
        <begin position="211"/>
        <end position="236"/>
    </location>
</feature>
<evidence type="ECO:0000256" key="1">
    <source>
        <dbReference type="SAM" id="MobiDB-lite"/>
    </source>
</evidence>
<dbReference type="EMBL" id="UASJ01000001">
    <property type="protein sequence ID" value="SQB65582.1"/>
    <property type="molecule type" value="Genomic_DNA"/>
</dbReference>
<name>A0A2X2YCN3_9ACTO</name>
<keyword evidence="2" id="KW-0472">Membrane</keyword>
<dbReference type="GeneID" id="55565077"/>
<dbReference type="RefSeq" id="WP_013189040.1">
    <property type="nucleotide sequence ID" value="NZ_CP068112.1"/>
</dbReference>
<evidence type="ECO:0000313" key="3">
    <source>
        <dbReference type="EMBL" id="SQB65582.1"/>
    </source>
</evidence>
<keyword evidence="2" id="KW-1133">Transmembrane helix</keyword>
<feature type="compositionally biased region" description="Pro residues" evidence="1">
    <location>
        <begin position="57"/>
        <end position="78"/>
    </location>
</feature>
<reference evidence="3 4" key="1">
    <citation type="submission" date="2018-06" db="EMBL/GenBank/DDBJ databases">
        <authorList>
            <consortium name="Pathogen Informatics"/>
            <person name="Doyle S."/>
        </authorList>
    </citation>
    <scope>NUCLEOTIDE SEQUENCE [LARGE SCALE GENOMIC DNA]</scope>
    <source>
        <strain evidence="3 4">NCTC11820</strain>
    </source>
</reference>
<gene>
    <name evidence="3" type="primary">bag_2</name>
    <name evidence="3" type="ORF">NCTC11820_01651</name>
</gene>
<feature type="transmembrane region" description="Helical" evidence="2">
    <location>
        <begin position="180"/>
        <end position="205"/>
    </location>
</feature>
<organism evidence="3 4">
    <name type="scientific">Mobiluncus curtisii</name>
    <dbReference type="NCBI Taxonomy" id="2051"/>
    <lineage>
        <taxon>Bacteria</taxon>
        <taxon>Bacillati</taxon>
        <taxon>Actinomycetota</taxon>
        <taxon>Actinomycetes</taxon>
        <taxon>Actinomycetales</taxon>
        <taxon>Actinomycetaceae</taxon>
        <taxon>Mobiluncus</taxon>
    </lineage>
</organism>
<feature type="transmembrane region" description="Helical" evidence="2">
    <location>
        <begin position="296"/>
        <end position="317"/>
    </location>
</feature>
<feature type="compositionally biased region" description="Pro residues" evidence="1">
    <location>
        <begin position="34"/>
        <end position="48"/>
    </location>
</feature>
<feature type="transmembrane region" description="Helical" evidence="2">
    <location>
        <begin position="329"/>
        <end position="350"/>
    </location>
</feature>
<accession>A0A2X2YCN3</accession>
<protein>
    <submittedName>
        <fullName evidence="3">Beta antigen</fullName>
    </submittedName>
</protein>
<proteinExistence type="predicted"/>
<feature type="compositionally biased region" description="Low complexity" evidence="1">
    <location>
        <begin position="16"/>
        <end position="33"/>
    </location>
</feature>
<sequence>MSTPSSPAGFQANGPSSHAAAHSSQTQPVQQQTPNPPQLDPDLPPPPLASDAVFSPPSAPAPGAAPQPMPGYPQPPMNSPSAPTTPQTPQAPQPTQPVPPVSPTPTYATPGQVPSGQPVPGYVPQPGANVYGTTPGYPAAPPVTPKTPSQVPQAFVDSLVNPFKGETVKTILDNSHIKEWWFVSAGAFSIVYGIYGAFFAGAAAINGTFSALLIALINVLLNLVLGGGVTFGLISLRSVLLMAESKFHKTPITFTQAANIVGTGLVLPTVIMIPTIIITAFMNGFLTSPFFTLFNLMWYIVIPAAFLMLEINCTIAMKLLNPDSTRWNISIQIASVAAILLAISIVNSLVNNYVPSIAALIDYVTPY</sequence>
<feature type="compositionally biased region" description="Pro residues" evidence="1">
    <location>
        <begin position="89"/>
        <end position="103"/>
    </location>
</feature>
<dbReference type="Proteomes" id="UP000250245">
    <property type="component" value="Unassembled WGS sequence"/>
</dbReference>
<evidence type="ECO:0000313" key="4">
    <source>
        <dbReference type="Proteomes" id="UP000250245"/>
    </source>
</evidence>
<dbReference type="AlphaFoldDB" id="A0A2X2YCN3"/>
<feature type="transmembrane region" description="Helical" evidence="2">
    <location>
        <begin position="257"/>
        <end position="284"/>
    </location>
</feature>
<feature type="region of interest" description="Disordered" evidence="1">
    <location>
        <begin position="1"/>
        <end position="127"/>
    </location>
</feature>
<evidence type="ECO:0000256" key="2">
    <source>
        <dbReference type="SAM" id="Phobius"/>
    </source>
</evidence>
<keyword evidence="2" id="KW-0812">Transmembrane</keyword>